<dbReference type="AlphaFoldDB" id="A0A7S4BGV2"/>
<feature type="transmembrane region" description="Helical" evidence="2">
    <location>
        <begin position="36"/>
        <end position="56"/>
    </location>
</feature>
<proteinExistence type="predicted"/>
<accession>A0A7S4BGV2</accession>
<keyword evidence="2" id="KW-1133">Transmembrane helix</keyword>
<evidence type="ECO:0000313" key="3">
    <source>
        <dbReference type="EMBL" id="CAE0765487.1"/>
    </source>
</evidence>
<sequence length="859" mass="94932">MFKAARCFLQVLHVFALLLAVGLLSGNSVTYRWEVTLTLCVLIVMITIITFSIDLAEYLQIRRRRAIELRMAQELQLYQVQANDLDRALTEINTSSPTFGQSMTYKHVVSKRRVRRLSFAGGSMANRPGSPQHGRTANGTGLSLSMYGMPPQPSSLESPSTVRATLPAVVAAVTAAESRHASEMASRHAADSVRYASGRSASSSRNLPSVKQIIKRVVSVPEETFEWAADETLQSPPMMVVADDEDKGKCGTQALRRYMDVALARSRLPLAHRQKLVRQMAMRIRSPNYYLRQFHADCTQAFPELSLYAAASTSTSGRSSDEEYKRTIGALFSLYWLYRLDLQSVPGSAGFDGQRGFCFGVDDTWSPPSVHVVSELLSMHAKGASEPGHASARLVQLTPWQKRLFFYEATDWNALHQLMVDAQLLTVDASGRAEVNVDRTAAMLSLTAFHDIMKVEVLLPTTEGEYHGYSEGQRLLDHDLALGYVLDTDADALPAFASLAPAEQSLVRFTQAELGFNHGWLVQAEAPPGALFGNFRQLIEAEGISSADIAFYFLHWVTDLAGAIPAPLHGYKGCEKFVLKFPQSVLASFIRSFPFLPKLADTPPVELFESFLVEWWPTVLGPVPHGPGAIALMRLVIQAQNAEDQAMLQAQWRVLPEEHKSTLSREMALTGAADTYSISAQSGGPAFLVYYSPAFLRACLQERPNAALPILSEVYAAGRDLFPLSAKASCMSVTLFIDKLKSCTADRIAAAHAEGYCWLLVKHNSHEAVVEQHPLDALPQLLLERGSECRLLRLWSTNWPPVASPEAVDCHEDNLYLHPPFRDAAPSRPRSRAESPFTNKQRAATVWNLPVQSRASDRV</sequence>
<dbReference type="EMBL" id="HBIZ01028493">
    <property type="protein sequence ID" value="CAE0765487.1"/>
    <property type="molecule type" value="Transcribed_RNA"/>
</dbReference>
<name>A0A7S4BGV2_CHRCT</name>
<reference evidence="3" key="1">
    <citation type="submission" date="2021-01" db="EMBL/GenBank/DDBJ databases">
        <authorList>
            <person name="Corre E."/>
            <person name="Pelletier E."/>
            <person name="Niang G."/>
            <person name="Scheremetjew M."/>
            <person name="Finn R."/>
            <person name="Kale V."/>
            <person name="Holt S."/>
            <person name="Cochrane G."/>
            <person name="Meng A."/>
            <person name="Brown T."/>
            <person name="Cohen L."/>
        </authorList>
    </citation>
    <scope>NUCLEOTIDE SEQUENCE</scope>
    <source>
        <strain evidence="3">CCMP645</strain>
    </source>
</reference>
<keyword evidence="2" id="KW-0472">Membrane</keyword>
<feature type="compositionally biased region" description="Polar residues" evidence="1">
    <location>
        <begin position="133"/>
        <end position="142"/>
    </location>
</feature>
<feature type="region of interest" description="Disordered" evidence="1">
    <location>
        <begin position="121"/>
        <end position="142"/>
    </location>
</feature>
<protein>
    <submittedName>
        <fullName evidence="3">Uncharacterized protein</fullName>
    </submittedName>
</protein>
<keyword evidence="2" id="KW-0812">Transmembrane</keyword>
<gene>
    <name evidence="3" type="ORF">PCAR00345_LOCUS18099</name>
</gene>
<evidence type="ECO:0000256" key="1">
    <source>
        <dbReference type="SAM" id="MobiDB-lite"/>
    </source>
</evidence>
<evidence type="ECO:0000256" key="2">
    <source>
        <dbReference type="SAM" id="Phobius"/>
    </source>
</evidence>
<organism evidence="3">
    <name type="scientific">Chrysotila carterae</name>
    <name type="common">Marine alga</name>
    <name type="synonym">Syracosphaera carterae</name>
    <dbReference type="NCBI Taxonomy" id="13221"/>
    <lineage>
        <taxon>Eukaryota</taxon>
        <taxon>Haptista</taxon>
        <taxon>Haptophyta</taxon>
        <taxon>Prymnesiophyceae</taxon>
        <taxon>Isochrysidales</taxon>
        <taxon>Isochrysidaceae</taxon>
        <taxon>Chrysotila</taxon>
    </lineage>
</organism>